<gene>
    <name evidence="1" type="ORF">EHV23_02665</name>
</gene>
<evidence type="ECO:0000313" key="2">
    <source>
        <dbReference type="Proteomes" id="UP000270261"/>
    </source>
</evidence>
<comment type="caution">
    <text evidence="1">The sequence shown here is derived from an EMBL/GenBank/DDBJ whole genome shotgun (WGS) entry which is preliminary data.</text>
</comment>
<reference evidence="1 2" key="1">
    <citation type="submission" date="2018-11" db="EMBL/GenBank/DDBJ databases">
        <title>Genome sequencing of Lautropia sp. KCOM 2505 (= ChDC F240).</title>
        <authorList>
            <person name="Kook J.-K."/>
            <person name="Park S.-N."/>
            <person name="Lim Y.K."/>
        </authorList>
    </citation>
    <scope>NUCLEOTIDE SEQUENCE [LARGE SCALE GENOMIC DNA]</scope>
    <source>
        <strain evidence="1 2">KCOM 2505</strain>
    </source>
</reference>
<accession>A0A3R8LNK8</accession>
<sequence length="229" mass="24581">MFDVAVDQAAGLRRLFRTEHAPLIPAGCLVPQTQARRVVADMAAGMAPGDSQVQVLDRPALHRWLAEHPSEAQGALRLPGGAAAGGGLPGSTTLLFWLDDPVEMARWVQAQGGDRLLLILSHRRDAMMAQYAEIKHMAATTGIRRFGVLFADVEQAARGRETFLNLAGCTRRFLSVQLDIVVGSCRDEAGLRTWSGLSLAELAQFQWTSWSGAGMPALDGRDSAGGVAH</sequence>
<organism evidence="1 2">
    <name type="scientific">Lautropia dentalis</name>
    <dbReference type="NCBI Taxonomy" id="2490857"/>
    <lineage>
        <taxon>Bacteria</taxon>
        <taxon>Pseudomonadati</taxon>
        <taxon>Pseudomonadota</taxon>
        <taxon>Betaproteobacteria</taxon>
        <taxon>Burkholderiales</taxon>
        <taxon>Burkholderiaceae</taxon>
        <taxon>Lautropia</taxon>
    </lineage>
</organism>
<dbReference type="RefSeq" id="WP_125094595.1">
    <property type="nucleotide sequence ID" value="NZ_RRUE01000001.1"/>
</dbReference>
<dbReference type="Proteomes" id="UP000270261">
    <property type="component" value="Unassembled WGS sequence"/>
</dbReference>
<keyword evidence="2" id="KW-1185">Reference proteome</keyword>
<evidence type="ECO:0000313" key="1">
    <source>
        <dbReference type="EMBL" id="RRN45165.1"/>
    </source>
</evidence>
<name>A0A3R8LNK8_9BURK</name>
<dbReference type="AlphaFoldDB" id="A0A3R8LNK8"/>
<protein>
    <submittedName>
        <fullName evidence="1">Uncharacterized protein</fullName>
    </submittedName>
</protein>
<dbReference type="OrthoDB" id="5296586at2"/>
<proteinExistence type="predicted"/>
<dbReference type="EMBL" id="RRUE01000001">
    <property type="protein sequence ID" value="RRN45165.1"/>
    <property type="molecule type" value="Genomic_DNA"/>
</dbReference>